<evidence type="ECO:0000313" key="1">
    <source>
        <dbReference type="EMBL" id="KAK2950894.1"/>
    </source>
</evidence>
<protein>
    <submittedName>
        <fullName evidence="1">Uncharacterized protein</fullName>
    </submittedName>
</protein>
<sequence>MCVSVRRGDTFGVAKMLQQVLKSFLFGGEAVLCSNVTATSFPIDDNASFILKFTRENEKTVTLPTINAIPLPLSPAEESANVTQFAEIDARPVTNSDSPCPNAKPGTLVLLLAVNVVWRPVEYAMVWL</sequence>
<organism evidence="1 2">
    <name type="scientific">Blattamonas nauphoetae</name>
    <dbReference type="NCBI Taxonomy" id="2049346"/>
    <lineage>
        <taxon>Eukaryota</taxon>
        <taxon>Metamonada</taxon>
        <taxon>Preaxostyla</taxon>
        <taxon>Oxymonadida</taxon>
        <taxon>Blattamonas</taxon>
    </lineage>
</organism>
<keyword evidence="2" id="KW-1185">Reference proteome</keyword>
<reference evidence="1 2" key="1">
    <citation type="journal article" date="2022" name="bioRxiv">
        <title>Genomics of Preaxostyla Flagellates Illuminates Evolutionary Transitions and the Path Towards Mitochondrial Loss.</title>
        <authorList>
            <person name="Novak L.V.F."/>
            <person name="Treitli S.C."/>
            <person name="Pyrih J."/>
            <person name="Halakuc P."/>
            <person name="Pipaliya S.V."/>
            <person name="Vacek V."/>
            <person name="Brzon O."/>
            <person name="Soukal P."/>
            <person name="Eme L."/>
            <person name="Dacks J.B."/>
            <person name="Karnkowska A."/>
            <person name="Elias M."/>
            <person name="Hampl V."/>
        </authorList>
    </citation>
    <scope>NUCLEOTIDE SEQUENCE [LARGE SCALE GENOMIC DNA]</scope>
    <source>
        <strain evidence="1">NAU3</strain>
        <tissue evidence="1">Gut</tissue>
    </source>
</reference>
<evidence type="ECO:0000313" key="2">
    <source>
        <dbReference type="Proteomes" id="UP001281761"/>
    </source>
</evidence>
<proteinExistence type="predicted"/>
<gene>
    <name evidence="1" type="ORF">BLNAU_14196</name>
</gene>
<dbReference type="Proteomes" id="UP001281761">
    <property type="component" value="Unassembled WGS sequence"/>
</dbReference>
<accession>A0ABQ9XHI1</accession>
<dbReference type="EMBL" id="JARBJD010000128">
    <property type="protein sequence ID" value="KAK2950894.1"/>
    <property type="molecule type" value="Genomic_DNA"/>
</dbReference>
<comment type="caution">
    <text evidence="1">The sequence shown here is derived from an EMBL/GenBank/DDBJ whole genome shotgun (WGS) entry which is preliminary data.</text>
</comment>
<name>A0ABQ9XHI1_9EUKA</name>